<evidence type="ECO:0000313" key="2">
    <source>
        <dbReference type="EMBL" id="MST34220.1"/>
    </source>
</evidence>
<feature type="transmembrane region" description="Helical" evidence="1">
    <location>
        <begin position="149"/>
        <end position="173"/>
    </location>
</feature>
<accession>A0ABW9QXC2</accession>
<dbReference type="NCBIfam" id="NF041646">
    <property type="entry name" value="VC0807_fam"/>
    <property type="match status" value="1"/>
</dbReference>
<reference evidence="2 3" key="1">
    <citation type="submission" date="2019-11" db="EMBL/GenBank/DDBJ databases">
        <title>Acidiferrimicrobium australis gen. nov., sp. nov., an acidophilic and obligately heterotrophic, member of the Actinobacteria that catalyses dissimilatory oxido- reduction of iron isolated from metal-rich acidic water in Chile.</title>
        <authorList>
            <person name="Gonzalez D."/>
            <person name="Huber K."/>
            <person name="Hedrich S."/>
            <person name="Rojas-Villalobos C."/>
            <person name="Quatrini R."/>
            <person name="Dinamarca M.A."/>
            <person name="Schwarz A."/>
            <person name="Canales C."/>
            <person name="Nancucheo I."/>
        </authorList>
    </citation>
    <scope>NUCLEOTIDE SEQUENCE [LARGE SCALE GENOMIC DNA]</scope>
    <source>
        <strain evidence="2 3">USS-CCA1</strain>
    </source>
</reference>
<protein>
    <submittedName>
        <fullName evidence="2">DUF3159 domain-containing protein</fullName>
    </submittedName>
</protein>
<dbReference type="EMBL" id="WJHE01000901">
    <property type="protein sequence ID" value="MST34220.1"/>
    <property type="molecule type" value="Genomic_DNA"/>
</dbReference>
<proteinExistence type="predicted"/>
<sequence length="229" mass="24794">MAHTDHSLLPHFEIPRLRDLAGHAIPHLLEATLIPIGIFYLSRLQWGDRVAILAALAWSWAALVVRLVQRRPIPGMLLIGIAGFTARSMIGLATGSLFVYFLQPSLATASVGALFLFSVPFGRPLAERLARDFVPFPPGYLKRPVIRRFFAQISVVWALVMLANACGSVLLLVSEPVTTYLAAKTGVSAGATAAGVAVSFWWFKRTIHRHNLRAARQGAAAPDAVVPAA</sequence>
<evidence type="ECO:0000256" key="1">
    <source>
        <dbReference type="SAM" id="Phobius"/>
    </source>
</evidence>
<keyword evidence="1" id="KW-1133">Transmembrane helix</keyword>
<feature type="transmembrane region" description="Helical" evidence="1">
    <location>
        <begin position="185"/>
        <end position="203"/>
    </location>
</feature>
<dbReference type="Pfam" id="PF11361">
    <property type="entry name" value="DUF3159"/>
    <property type="match status" value="1"/>
</dbReference>
<keyword evidence="3" id="KW-1185">Reference proteome</keyword>
<evidence type="ECO:0000313" key="3">
    <source>
        <dbReference type="Proteomes" id="UP000437736"/>
    </source>
</evidence>
<organism evidence="2 3">
    <name type="scientific">Acidiferrimicrobium australe</name>
    <dbReference type="NCBI Taxonomy" id="2664430"/>
    <lineage>
        <taxon>Bacteria</taxon>
        <taxon>Bacillati</taxon>
        <taxon>Actinomycetota</taxon>
        <taxon>Acidimicrobiia</taxon>
        <taxon>Acidimicrobiales</taxon>
        <taxon>Acidimicrobiaceae</taxon>
        <taxon>Acidiferrimicrobium</taxon>
    </lineage>
</organism>
<name>A0ABW9QXC2_9ACTN</name>
<feature type="transmembrane region" description="Helical" evidence="1">
    <location>
        <begin position="46"/>
        <end position="65"/>
    </location>
</feature>
<gene>
    <name evidence="2" type="ORF">GHK86_16010</name>
</gene>
<keyword evidence="1" id="KW-0812">Transmembrane</keyword>
<feature type="transmembrane region" description="Helical" evidence="1">
    <location>
        <begin position="20"/>
        <end position="40"/>
    </location>
</feature>
<dbReference type="InterPro" id="IPR016566">
    <property type="entry name" value="UCP010219"/>
</dbReference>
<comment type="caution">
    <text evidence="2">The sequence shown here is derived from an EMBL/GenBank/DDBJ whole genome shotgun (WGS) entry which is preliminary data.</text>
</comment>
<dbReference type="Proteomes" id="UP000437736">
    <property type="component" value="Unassembled WGS sequence"/>
</dbReference>
<keyword evidence="1" id="KW-0472">Membrane</keyword>
<feature type="transmembrane region" description="Helical" evidence="1">
    <location>
        <begin position="107"/>
        <end position="126"/>
    </location>
</feature>